<keyword evidence="12" id="KW-1185">Reference proteome</keyword>
<comment type="similarity">
    <text evidence="3">Belongs to the PTPS family. QueD subfamily.</text>
</comment>
<evidence type="ECO:0000256" key="4">
    <source>
        <dbReference type="ARBA" id="ARBA00012982"/>
    </source>
</evidence>
<comment type="caution">
    <text evidence="11">The sequence shown here is derived from an EMBL/GenBank/DDBJ whole genome shotgun (WGS) entry which is preliminary data.</text>
</comment>
<comment type="catalytic activity">
    <reaction evidence="10">
        <text>7,8-dihydroneopterin 3'-triphosphate + H2O = 6-carboxy-5,6,7,8-tetrahydropterin + triphosphate + acetaldehyde + 2 H(+)</text>
        <dbReference type="Rhea" id="RHEA:27966"/>
        <dbReference type="ChEBI" id="CHEBI:15343"/>
        <dbReference type="ChEBI" id="CHEBI:15377"/>
        <dbReference type="ChEBI" id="CHEBI:15378"/>
        <dbReference type="ChEBI" id="CHEBI:18036"/>
        <dbReference type="ChEBI" id="CHEBI:58462"/>
        <dbReference type="ChEBI" id="CHEBI:61032"/>
        <dbReference type="EC" id="4.1.2.50"/>
    </reaction>
</comment>
<keyword evidence="8" id="KW-0456">Lyase</keyword>
<dbReference type="EMBL" id="BAABRU010000007">
    <property type="protein sequence ID" value="GAA5528573.1"/>
    <property type="molecule type" value="Genomic_DNA"/>
</dbReference>
<evidence type="ECO:0000256" key="3">
    <source>
        <dbReference type="ARBA" id="ARBA00008900"/>
    </source>
</evidence>
<evidence type="ECO:0000256" key="10">
    <source>
        <dbReference type="ARBA" id="ARBA00048807"/>
    </source>
</evidence>
<dbReference type="Pfam" id="PF01242">
    <property type="entry name" value="PTPS"/>
    <property type="match status" value="1"/>
</dbReference>
<dbReference type="EC" id="4.1.2.50" evidence="4"/>
<evidence type="ECO:0000256" key="6">
    <source>
        <dbReference type="ARBA" id="ARBA00022723"/>
    </source>
</evidence>
<keyword evidence="6" id="KW-0479">Metal-binding</keyword>
<evidence type="ECO:0000256" key="8">
    <source>
        <dbReference type="ARBA" id="ARBA00023239"/>
    </source>
</evidence>
<proteinExistence type="inferred from homology"/>
<gene>
    <name evidence="11" type="ORF">Hgul01_02375</name>
</gene>
<protein>
    <recommendedName>
        <fullName evidence="5">6-carboxy-5,6,7,8-tetrahydropterin synthase</fullName>
        <ecNumber evidence="4">4.1.2.50</ecNumber>
    </recommendedName>
    <alternativeName>
        <fullName evidence="9">Queuosine biosynthesis protein QueD</fullName>
    </alternativeName>
</protein>
<keyword evidence="7" id="KW-0862">Zinc</keyword>
<evidence type="ECO:0000313" key="11">
    <source>
        <dbReference type="EMBL" id="GAA5528573.1"/>
    </source>
</evidence>
<dbReference type="PANTHER" id="PTHR12589">
    <property type="entry name" value="PYRUVOYL TETRAHYDROBIOPTERIN SYNTHASE"/>
    <property type="match status" value="1"/>
</dbReference>
<accession>A0ABP9WZF7</accession>
<organism evidence="11 12">
    <name type="scientific">Herpetosiphon gulosus</name>
    <dbReference type="NCBI Taxonomy" id="1973496"/>
    <lineage>
        <taxon>Bacteria</taxon>
        <taxon>Bacillati</taxon>
        <taxon>Chloroflexota</taxon>
        <taxon>Chloroflexia</taxon>
        <taxon>Herpetosiphonales</taxon>
        <taxon>Herpetosiphonaceae</taxon>
        <taxon>Herpetosiphon</taxon>
    </lineage>
</organism>
<evidence type="ECO:0000256" key="9">
    <source>
        <dbReference type="ARBA" id="ARBA00031449"/>
    </source>
</evidence>
<evidence type="ECO:0000256" key="7">
    <source>
        <dbReference type="ARBA" id="ARBA00022833"/>
    </source>
</evidence>
<dbReference type="PANTHER" id="PTHR12589:SF7">
    <property type="entry name" value="6-PYRUVOYL TETRAHYDROBIOPTERIN SYNTHASE"/>
    <property type="match status" value="1"/>
</dbReference>
<comment type="pathway">
    <text evidence="2">Purine metabolism; 7-cyano-7-deazaguanine biosynthesis.</text>
</comment>
<evidence type="ECO:0000256" key="5">
    <source>
        <dbReference type="ARBA" id="ARBA00018141"/>
    </source>
</evidence>
<evidence type="ECO:0000256" key="1">
    <source>
        <dbReference type="ARBA" id="ARBA00001947"/>
    </source>
</evidence>
<evidence type="ECO:0000256" key="2">
    <source>
        <dbReference type="ARBA" id="ARBA00005061"/>
    </source>
</evidence>
<name>A0ABP9WZF7_9CHLR</name>
<dbReference type="RefSeq" id="WP_345722186.1">
    <property type="nucleotide sequence ID" value="NZ_BAABRU010000007.1"/>
</dbReference>
<dbReference type="InterPro" id="IPR007115">
    <property type="entry name" value="6-PTP_synth/QueD"/>
</dbReference>
<dbReference type="Proteomes" id="UP001428290">
    <property type="component" value="Unassembled WGS sequence"/>
</dbReference>
<dbReference type="InterPro" id="IPR038418">
    <property type="entry name" value="6-PTP_synth/QueD_sf"/>
</dbReference>
<dbReference type="SUPFAM" id="SSF55620">
    <property type="entry name" value="Tetrahydrobiopterin biosynthesis enzymes-like"/>
    <property type="match status" value="1"/>
</dbReference>
<evidence type="ECO:0000313" key="12">
    <source>
        <dbReference type="Proteomes" id="UP001428290"/>
    </source>
</evidence>
<dbReference type="Gene3D" id="3.30.479.10">
    <property type="entry name" value="6-pyruvoyl tetrahydropterin synthase/QueD"/>
    <property type="match status" value="1"/>
</dbReference>
<comment type="cofactor">
    <cofactor evidence="1">
        <name>Zn(2+)</name>
        <dbReference type="ChEBI" id="CHEBI:29105"/>
    </cofactor>
</comment>
<sequence length="167" mass="19202">MSQRIFRLQVTKDQLGFAAAHFITMRGKCERLHGHNYRVTVEVEGFLCEDQYVVDFGVLKKHAAEIARTLDHRVLLAAENPKIEYSQNEQHLTVRYEDKYYVFPIAEVIMLPIQNTTAELLATYFCAELCERLRQDGVDTLKMVGVWVSEGPGQQAFASREWVQSSC</sequence>
<reference evidence="11 12" key="1">
    <citation type="submission" date="2024-02" db="EMBL/GenBank/DDBJ databases">
        <title>Herpetosiphon gulosus NBRC 112829.</title>
        <authorList>
            <person name="Ichikawa N."/>
            <person name="Katano-Makiyama Y."/>
            <person name="Hidaka K."/>
        </authorList>
    </citation>
    <scope>NUCLEOTIDE SEQUENCE [LARGE SCALE GENOMIC DNA]</scope>
    <source>
        <strain evidence="11 12">NBRC 112829</strain>
    </source>
</reference>